<keyword evidence="3" id="KW-1185">Reference proteome</keyword>
<dbReference type="PANTHER" id="PTHR37314:SF5">
    <property type="entry name" value="SLR0142 PROTEIN"/>
    <property type="match status" value="1"/>
</dbReference>
<protein>
    <submittedName>
        <fullName evidence="2">DUF1275 domain-containing protein</fullName>
    </submittedName>
</protein>
<sequence length="223" mass="23372">MQHRPVLMATLLAAVAGWVDALGFFALAGVFTAHLTGNLVLIGQQLIRTESGFLPKLLVFPAFFAGVALAALLHAHRKARGRSSVRALLLAEAVAVVAFMLAGHVAGPVKEGENMGTLALVAVVLGAMAMGVQNAEGRLALRELGSTAVMTSNITQVMLDVVNALRTRGPERQRSMRRARRQVLPIAAFALGAILAAYAYLAFGFWGLLPAALALLALAALAD</sequence>
<dbReference type="EMBL" id="JAEPWM010000017">
    <property type="protein sequence ID" value="MBK6009281.1"/>
    <property type="molecule type" value="Genomic_DNA"/>
</dbReference>
<name>A0A934TXW2_9BURK</name>
<dbReference type="Proteomes" id="UP000630528">
    <property type="component" value="Unassembled WGS sequence"/>
</dbReference>
<dbReference type="AlphaFoldDB" id="A0A934TXW2"/>
<organism evidence="2 3">
    <name type="scientific">Ramlibacter ginsenosidimutans</name>
    <dbReference type="NCBI Taxonomy" id="502333"/>
    <lineage>
        <taxon>Bacteria</taxon>
        <taxon>Pseudomonadati</taxon>
        <taxon>Pseudomonadota</taxon>
        <taxon>Betaproteobacteria</taxon>
        <taxon>Burkholderiales</taxon>
        <taxon>Comamonadaceae</taxon>
        <taxon>Ramlibacter</taxon>
    </lineage>
</organism>
<accession>A0A934TXW2</accession>
<feature type="transmembrane region" description="Helical" evidence="1">
    <location>
        <begin position="115"/>
        <end position="132"/>
    </location>
</feature>
<feature type="transmembrane region" description="Helical" evidence="1">
    <location>
        <begin position="87"/>
        <end position="109"/>
    </location>
</feature>
<evidence type="ECO:0000256" key="1">
    <source>
        <dbReference type="SAM" id="Phobius"/>
    </source>
</evidence>
<dbReference type="PANTHER" id="PTHR37314">
    <property type="entry name" value="SLR0142 PROTEIN"/>
    <property type="match status" value="1"/>
</dbReference>
<reference evidence="2" key="1">
    <citation type="journal article" date="2012" name="J. Microbiol. Biotechnol.">
        <title>Ramlibacter ginsenosidimutans sp. nov., with ginsenoside-converting activity.</title>
        <authorList>
            <person name="Wang L."/>
            <person name="An D.S."/>
            <person name="Kim S.G."/>
            <person name="Jin F.X."/>
            <person name="Kim S.C."/>
            <person name="Lee S.T."/>
            <person name="Im W.T."/>
        </authorList>
    </citation>
    <scope>NUCLEOTIDE SEQUENCE</scope>
    <source>
        <strain evidence="2">KACC 17527</strain>
    </source>
</reference>
<dbReference type="RefSeq" id="WP_201177754.1">
    <property type="nucleotide sequence ID" value="NZ_JAEPWM010000017.1"/>
</dbReference>
<keyword evidence="1" id="KW-0812">Transmembrane</keyword>
<dbReference type="Pfam" id="PF06912">
    <property type="entry name" value="DUF1275"/>
    <property type="match status" value="1"/>
</dbReference>
<proteinExistence type="predicted"/>
<feature type="transmembrane region" description="Helical" evidence="1">
    <location>
        <begin position="7"/>
        <end position="33"/>
    </location>
</feature>
<keyword evidence="1" id="KW-0472">Membrane</keyword>
<feature type="transmembrane region" description="Helical" evidence="1">
    <location>
        <begin position="182"/>
        <end position="199"/>
    </location>
</feature>
<feature type="transmembrane region" description="Helical" evidence="1">
    <location>
        <begin position="53"/>
        <end position="75"/>
    </location>
</feature>
<evidence type="ECO:0000313" key="2">
    <source>
        <dbReference type="EMBL" id="MBK6009281.1"/>
    </source>
</evidence>
<keyword evidence="1" id="KW-1133">Transmembrane helix</keyword>
<gene>
    <name evidence="2" type="ORF">JJB11_24545</name>
</gene>
<dbReference type="InterPro" id="IPR010699">
    <property type="entry name" value="DUF1275"/>
</dbReference>
<comment type="caution">
    <text evidence="2">The sequence shown here is derived from an EMBL/GenBank/DDBJ whole genome shotgun (WGS) entry which is preliminary data.</text>
</comment>
<reference evidence="2" key="2">
    <citation type="submission" date="2021-01" db="EMBL/GenBank/DDBJ databases">
        <authorList>
            <person name="Kang M."/>
        </authorList>
    </citation>
    <scope>NUCLEOTIDE SEQUENCE</scope>
    <source>
        <strain evidence="2">KACC 17527</strain>
    </source>
</reference>
<evidence type="ECO:0000313" key="3">
    <source>
        <dbReference type="Proteomes" id="UP000630528"/>
    </source>
</evidence>